<evidence type="ECO:0000256" key="8">
    <source>
        <dbReference type="SAM" id="Coils"/>
    </source>
</evidence>
<feature type="region of interest" description="Disordered" evidence="9">
    <location>
        <begin position="540"/>
        <end position="576"/>
    </location>
</feature>
<evidence type="ECO:0000256" key="7">
    <source>
        <dbReference type="PROSITE-ProRule" id="PRU00175"/>
    </source>
</evidence>
<dbReference type="InterPro" id="IPR001650">
    <property type="entry name" value="Helicase_C-like"/>
</dbReference>
<evidence type="ECO:0000256" key="3">
    <source>
        <dbReference type="ARBA" id="ARBA00022771"/>
    </source>
</evidence>
<dbReference type="InterPro" id="IPR059033">
    <property type="entry name" value="C144_05_dom"/>
</dbReference>
<feature type="compositionally biased region" description="Basic and acidic residues" evidence="9">
    <location>
        <begin position="919"/>
        <end position="929"/>
    </location>
</feature>
<organism evidence="13 14">
    <name type="scientific">Dendrothele bispora (strain CBS 962.96)</name>
    <dbReference type="NCBI Taxonomy" id="1314807"/>
    <lineage>
        <taxon>Eukaryota</taxon>
        <taxon>Fungi</taxon>
        <taxon>Dikarya</taxon>
        <taxon>Basidiomycota</taxon>
        <taxon>Agaricomycotina</taxon>
        <taxon>Agaricomycetes</taxon>
        <taxon>Agaricomycetidae</taxon>
        <taxon>Agaricales</taxon>
        <taxon>Agaricales incertae sedis</taxon>
        <taxon>Dendrothele</taxon>
    </lineage>
</organism>
<keyword evidence="14" id="KW-1185">Reference proteome</keyword>
<dbReference type="PANTHER" id="PTHR45865:SF1">
    <property type="entry name" value="E3 UBIQUITIN-PROTEIN LIGASE SHPRH"/>
    <property type="match status" value="1"/>
</dbReference>
<proteinExistence type="predicted"/>
<evidence type="ECO:0000256" key="5">
    <source>
        <dbReference type="ARBA" id="ARBA00022833"/>
    </source>
</evidence>
<dbReference type="GO" id="GO:0061630">
    <property type="term" value="F:ubiquitin protein ligase activity"/>
    <property type="evidence" value="ECO:0007669"/>
    <property type="project" value="TreeGrafter"/>
</dbReference>
<feature type="region of interest" description="Disordered" evidence="9">
    <location>
        <begin position="1"/>
        <end position="22"/>
    </location>
</feature>
<dbReference type="Proteomes" id="UP000297245">
    <property type="component" value="Unassembled WGS sequence"/>
</dbReference>
<dbReference type="InterPro" id="IPR017907">
    <property type="entry name" value="Znf_RING_CS"/>
</dbReference>
<feature type="compositionally biased region" description="Basic residues" evidence="9">
    <location>
        <begin position="540"/>
        <end position="549"/>
    </location>
</feature>
<dbReference type="PROSITE" id="PS00518">
    <property type="entry name" value="ZF_RING_1"/>
    <property type="match status" value="1"/>
</dbReference>
<dbReference type="InterPro" id="IPR052583">
    <property type="entry name" value="ATP-helicase/E3_Ub-Ligase"/>
</dbReference>
<feature type="region of interest" description="Disordered" evidence="9">
    <location>
        <begin position="1660"/>
        <end position="1687"/>
    </location>
</feature>
<name>A0A4S8LKB8_DENBC</name>
<keyword evidence="1" id="KW-0479">Metal-binding</keyword>
<dbReference type="InterPro" id="IPR027417">
    <property type="entry name" value="P-loop_NTPase"/>
</dbReference>
<dbReference type="SUPFAM" id="SSF52540">
    <property type="entry name" value="P-loop containing nucleoside triphosphate hydrolases"/>
    <property type="match status" value="2"/>
</dbReference>
<dbReference type="InterPro" id="IPR013083">
    <property type="entry name" value="Znf_RING/FYVE/PHD"/>
</dbReference>
<feature type="domain" description="Helicase C-terminal" evidence="12">
    <location>
        <begin position="1443"/>
        <end position="1590"/>
    </location>
</feature>
<keyword evidence="8" id="KW-0175">Coiled coil</keyword>
<feature type="region of interest" description="Disordered" evidence="9">
    <location>
        <begin position="910"/>
        <end position="967"/>
    </location>
</feature>
<dbReference type="GO" id="GO:0016787">
    <property type="term" value="F:hydrolase activity"/>
    <property type="evidence" value="ECO:0007669"/>
    <property type="project" value="UniProtKB-KW"/>
</dbReference>
<accession>A0A4S8LKB8</accession>
<dbReference type="Pfam" id="PF26021">
    <property type="entry name" value="Ferritin_C144_05"/>
    <property type="match status" value="1"/>
</dbReference>
<evidence type="ECO:0000313" key="14">
    <source>
        <dbReference type="Proteomes" id="UP000297245"/>
    </source>
</evidence>
<dbReference type="Gene3D" id="3.40.50.10810">
    <property type="entry name" value="Tandem AAA-ATPase domain"/>
    <property type="match status" value="1"/>
</dbReference>
<keyword evidence="2" id="KW-0547">Nucleotide-binding</keyword>
<sequence>MRNPTVSYHNESTRALPSSIGGSNYTHYRPWLHMRNIINLIQLRSYLTETLDNDASEDPVPVGNGKKRALPPSSSDQRIAKKSKKEPSSSNRSSADKPKNNPYPDLSTSYRYPTLLRVDVEKKSANAVPVHLHVFEIQFTSDIPNRLSVGTFADVHKEDWEAEERWFVQELRNTYGDVNEPLTIDLGEVEISKVPGIPRLAIGTNSLCIDEDVAWLLLLPECNPDRLDVDTLDLHKSSEDLLLAFAALSARKRAKLDVSLKMVLLPEAACDSSKNELPFRFQIQVKISLIIPRIFEPFQDRSNVELDDARRRVLLFLYPLSPPPPSFEGTVNVPFYYSVMKPAPALPTKEIEDSIQPEELVPTLLPFQRRTVAWMLDREGMGLSSDGTVVSKVTTSDFNFWKEVHEGDHTWYLHRLAGLLSPQLPNSESEFSTQGGILAEEPGLGKTVETIALIALNPPSEDRNPSVKSWDPATELEIKAVKSTLIVTPAALATQWQDEFKTHAPHLKVLFYEGWSNVKVPISQSQIEKEKERRAQEKLKARRRAARAKSRAESKKNIAKRGKAYDQPIDLEDSDNDEEDEEIVDWVAFAHSFDVVITTYNVLQGDLNVARAPPTRPRRDGVVYSNLDRPRSPLVMVEWNRVVMDEVQMAGGGKTEDMVSLIPRLTSFAVSGTPARTQVADLIHVLRFLRVNQFIGGQKMWLRLIKPGYASLFANFFGHYSVRTMKSTVNNELTIPQQTRYLVSIEMGRVERHVYDQTLEEVLLLLGLDARGVAASQGWEIDGALLRMSIRKLRGICTHPQVGQLLRTNEKSNKATGTLKSMAEVLEMMKDQNWRNMMDDWKSKAQGLVMIAQLQLMKSRAKNQLNTVLETLTAGEKETLKLRKEIETAIAEHKVKGEALKKEAAALRAERSLGANEGSNDKGKGKERASSPSDIEDEEEEDDDEENEDDRGLPKTPAGREHRDKGRALRQRLREAMIVLHRVKFLQGDVYHNLGPTESANEDKSYGDAELLRRNLLKFTADKAEEIMTQLKQCKRNTTKKGVSEEDLMIPVPYLEQGGIRSADLVTELDAIIEDVLNPQTELLWEWRTKLHALLTTSLNPADNDSADGGEYQRTLDDQGEAEVYLQAYQALIADRREALVNERTLLAAHDDRETKQRKTKAALKAIAAVDDDLMLPLEGEMRPEDEVLQKQLALTRRDLVKDLKGRSVKSILVEHSAALLRITRDSDPEKALIIDNIKEIRTLMSSQQAHLLELDADLVVFRRAFNQRVLYFRQLQEISDSVAEVEFEGTREEALARAQVQQGDFEAKLNTSRARQRYLDHLTMTQDGGEGDDDEKCCILCRCEFDRGYITLCAHIFCEGCMNMWMKKVQGKVCPVCRVPVNVDNLQRFSIHNPEQPPPRIVNGEAVPSSKRKIEYNIIDPKLFEQIQSVESYGDFGVKIQTLVRHLLYLQLTEPGTKSIVFSAWADSLHIVERALRENGIRSLRIDSGGKGKGAANKFKTDPDILVLLLHGERENAGLNVTCASRVFLLESVVHHGFELQAIARVDRMGQTKPTEVYCYYAEDTIERNILDLAAKRGLSLYTKENSTGTVNVSTFVADQEKKVEALAKKNASKTQKGDFISQIDDMLAILFPHMYEDVEYLIPEDTVMGNITNTLENNHHAGETGRLGKRSSGHVEAVAGPSRLH</sequence>
<dbReference type="PROSITE" id="PS51194">
    <property type="entry name" value="HELICASE_CTER"/>
    <property type="match status" value="1"/>
</dbReference>
<keyword evidence="3 7" id="KW-0863">Zinc-finger</keyword>
<dbReference type="SMART" id="SM00487">
    <property type="entry name" value="DEXDc"/>
    <property type="match status" value="1"/>
</dbReference>
<evidence type="ECO:0000256" key="2">
    <source>
        <dbReference type="ARBA" id="ARBA00022741"/>
    </source>
</evidence>
<gene>
    <name evidence="13" type="ORF">K435DRAFT_760893</name>
</gene>
<dbReference type="Gene3D" id="3.40.50.300">
    <property type="entry name" value="P-loop containing nucleotide triphosphate hydrolases"/>
    <property type="match status" value="1"/>
</dbReference>
<feature type="coiled-coil region" evidence="8">
    <location>
        <begin position="851"/>
        <end position="910"/>
    </location>
</feature>
<dbReference type="SUPFAM" id="SSF57850">
    <property type="entry name" value="RING/U-box"/>
    <property type="match status" value="1"/>
</dbReference>
<feature type="compositionally biased region" description="Basic and acidic residues" evidence="9">
    <location>
        <begin position="950"/>
        <end position="967"/>
    </location>
</feature>
<dbReference type="Pfam" id="PF00176">
    <property type="entry name" value="SNF2-rel_dom"/>
    <property type="match status" value="1"/>
</dbReference>
<dbReference type="GO" id="GO:0005524">
    <property type="term" value="F:ATP binding"/>
    <property type="evidence" value="ECO:0007669"/>
    <property type="project" value="InterPro"/>
</dbReference>
<keyword evidence="6" id="KW-0067">ATP-binding</keyword>
<dbReference type="InterPro" id="IPR038718">
    <property type="entry name" value="SNF2-like_sf"/>
</dbReference>
<dbReference type="OrthoDB" id="5330228at2759"/>
<reference evidence="13 14" key="1">
    <citation type="journal article" date="2019" name="Nat. Ecol. Evol.">
        <title>Megaphylogeny resolves global patterns of mushroom evolution.</title>
        <authorList>
            <person name="Varga T."/>
            <person name="Krizsan K."/>
            <person name="Foldi C."/>
            <person name="Dima B."/>
            <person name="Sanchez-Garcia M."/>
            <person name="Sanchez-Ramirez S."/>
            <person name="Szollosi G.J."/>
            <person name="Szarkandi J.G."/>
            <person name="Papp V."/>
            <person name="Albert L."/>
            <person name="Andreopoulos W."/>
            <person name="Angelini C."/>
            <person name="Antonin V."/>
            <person name="Barry K.W."/>
            <person name="Bougher N.L."/>
            <person name="Buchanan P."/>
            <person name="Buyck B."/>
            <person name="Bense V."/>
            <person name="Catcheside P."/>
            <person name="Chovatia M."/>
            <person name="Cooper J."/>
            <person name="Damon W."/>
            <person name="Desjardin D."/>
            <person name="Finy P."/>
            <person name="Geml J."/>
            <person name="Haridas S."/>
            <person name="Hughes K."/>
            <person name="Justo A."/>
            <person name="Karasinski D."/>
            <person name="Kautmanova I."/>
            <person name="Kiss B."/>
            <person name="Kocsube S."/>
            <person name="Kotiranta H."/>
            <person name="LaButti K.M."/>
            <person name="Lechner B.E."/>
            <person name="Liimatainen K."/>
            <person name="Lipzen A."/>
            <person name="Lukacs Z."/>
            <person name="Mihaltcheva S."/>
            <person name="Morgado L.N."/>
            <person name="Niskanen T."/>
            <person name="Noordeloos M.E."/>
            <person name="Ohm R.A."/>
            <person name="Ortiz-Santana B."/>
            <person name="Ovrebo C."/>
            <person name="Racz N."/>
            <person name="Riley R."/>
            <person name="Savchenko A."/>
            <person name="Shiryaev A."/>
            <person name="Soop K."/>
            <person name="Spirin V."/>
            <person name="Szebenyi C."/>
            <person name="Tomsovsky M."/>
            <person name="Tulloss R.E."/>
            <person name="Uehling J."/>
            <person name="Grigoriev I.V."/>
            <person name="Vagvolgyi C."/>
            <person name="Papp T."/>
            <person name="Martin F.M."/>
            <person name="Miettinen O."/>
            <person name="Hibbett D.S."/>
            <person name="Nagy L.G."/>
        </authorList>
    </citation>
    <scope>NUCLEOTIDE SEQUENCE [LARGE SCALE GENOMIC DNA]</scope>
    <source>
        <strain evidence="13 14">CBS 962.96</strain>
    </source>
</reference>
<feature type="compositionally biased region" description="Acidic residues" evidence="9">
    <location>
        <begin position="934"/>
        <end position="949"/>
    </location>
</feature>
<dbReference type="InterPro" id="IPR001841">
    <property type="entry name" value="Znf_RING"/>
</dbReference>
<dbReference type="GO" id="GO:0008270">
    <property type="term" value="F:zinc ion binding"/>
    <property type="evidence" value="ECO:0007669"/>
    <property type="project" value="UniProtKB-KW"/>
</dbReference>
<dbReference type="CDD" id="cd18793">
    <property type="entry name" value="SF2_C_SNF"/>
    <property type="match status" value="1"/>
</dbReference>
<evidence type="ECO:0000259" key="12">
    <source>
        <dbReference type="PROSITE" id="PS51194"/>
    </source>
</evidence>
<evidence type="ECO:0000256" key="6">
    <source>
        <dbReference type="ARBA" id="ARBA00022840"/>
    </source>
</evidence>
<dbReference type="InterPro" id="IPR000330">
    <property type="entry name" value="SNF2_N"/>
</dbReference>
<dbReference type="PROSITE" id="PS51192">
    <property type="entry name" value="HELICASE_ATP_BIND_1"/>
    <property type="match status" value="1"/>
</dbReference>
<dbReference type="Gene3D" id="3.30.40.10">
    <property type="entry name" value="Zinc/RING finger domain, C3HC4 (zinc finger)"/>
    <property type="match status" value="1"/>
</dbReference>
<feature type="region of interest" description="Disordered" evidence="9">
    <location>
        <begin position="55"/>
        <end position="108"/>
    </location>
</feature>
<evidence type="ECO:0000259" key="11">
    <source>
        <dbReference type="PROSITE" id="PS51192"/>
    </source>
</evidence>
<dbReference type="InterPro" id="IPR014001">
    <property type="entry name" value="Helicase_ATP-bd"/>
</dbReference>
<keyword evidence="4" id="KW-0378">Hydrolase</keyword>
<dbReference type="EMBL" id="ML179361">
    <property type="protein sequence ID" value="THU89639.1"/>
    <property type="molecule type" value="Genomic_DNA"/>
</dbReference>
<evidence type="ECO:0000256" key="1">
    <source>
        <dbReference type="ARBA" id="ARBA00022723"/>
    </source>
</evidence>
<dbReference type="GO" id="GO:0005634">
    <property type="term" value="C:nucleus"/>
    <property type="evidence" value="ECO:0007669"/>
    <property type="project" value="TreeGrafter"/>
</dbReference>
<evidence type="ECO:0000313" key="13">
    <source>
        <dbReference type="EMBL" id="THU89639.1"/>
    </source>
</evidence>
<feature type="domain" description="Helicase ATP-binding" evidence="11">
    <location>
        <begin position="427"/>
        <end position="692"/>
    </location>
</feature>
<keyword evidence="5" id="KW-0862">Zinc</keyword>
<dbReference type="PANTHER" id="PTHR45865">
    <property type="entry name" value="E3 UBIQUITIN-PROTEIN LIGASE SHPRH FAMILY MEMBER"/>
    <property type="match status" value="1"/>
</dbReference>
<feature type="domain" description="RING-type" evidence="10">
    <location>
        <begin position="1339"/>
        <end position="1379"/>
    </location>
</feature>
<dbReference type="GO" id="GO:0000209">
    <property type="term" value="P:protein polyubiquitination"/>
    <property type="evidence" value="ECO:0007669"/>
    <property type="project" value="TreeGrafter"/>
</dbReference>
<evidence type="ECO:0000256" key="9">
    <source>
        <dbReference type="SAM" id="MobiDB-lite"/>
    </source>
</evidence>
<protein>
    <recommendedName>
        <fullName evidence="15">RING-type domain-containing protein</fullName>
    </recommendedName>
</protein>
<dbReference type="PROSITE" id="PS50089">
    <property type="entry name" value="ZF_RING_2"/>
    <property type="match status" value="1"/>
</dbReference>
<evidence type="ECO:0000256" key="4">
    <source>
        <dbReference type="ARBA" id="ARBA00022801"/>
    </source>
</evidence>
<evidence type="ECO:0008006" key="15">
    <source>
        <dbReference type="Google" id="ProtNLM"/>
    </source>
</evidence>
<evidence type="ECO:0000259" key="10">
    <source>
        <dbReference type="PROSITE" id="PS50089"/>
    </source>
</evidence>
<dbReference type="InterPro" id="IPR049730">
    <property type="entry name" value="SNF2/RAD54-like_C"/>
</dbReference>
<dbReference type="GO" id="GO:0006974">
    <property type="term" value="P:DNA damage response"/>
    <property type="evidence" value="ECO:0007669"/>
    <property type="project" value="TreeGrafter"/>
</dbReference>